<dbReference type="GO" id="GO:0005778">
    <property type="term" value="C:peroxisomal membrane"/>
    <property type="evidence" value="ECO:0007669"/>
    <property type="project" value="TreeGrafter"/>
</dbReference>
<dbReference type="GO" id="GO:0000266">
    <property type="term" value="P:mitochondrial fission"/>
    <property type="evidence" value="ECO:0007669"/>
    <property type="project" value="InterPro"/>
</dbReference>
<feature type="transmembrane region" description="Helical" evidence="2">
    <location>
        <begin position="118"/>
        <end position="143"/>
    </location>
</feature>
<dbReference type="InterPro" id="IPR028061">
    <property type="entry name" value="Fis1_TPR_C"/>
</dbReference>
<feature type="repeat" description="TPR" evidence="1">
    <location>
        <begin position="66"/>
        <end position="99"/>
    </location>
</feature>
<evidence type="ECO:0000313" key="3">
    <source>
        <dbReference type="EMBL" id="CAF0813176.1"/>
    </source>
</evidence>
<dbReference type="PANTHER" id="PTHR13247">
    <property type="entry name" value="TETRATRICOPEPTIDE REPEAT PROTEIN 11 TPR REPEAT PROTEIN 11"/>
    <property type="match status" value="1"/>
</dbReference>
<keyword evidence="2" id="KW-0812">Transmembrane</keyword>
<dbReference type="SUPFAM" id="SSF48452">
    <property type="entry name" value="TPR-like"/>
    <property type="match status" value="1"/>
</dbReference>
<dbReference type="InterPro" id="IPR016543">
    <property type="entry name" value="Fis1"/>
</dbReference>
<dbReference type="InterPro" id="IPR033745">
    <property type="entry name" value="Fis1_cytosol"/>
</dbReference>
<keyword evidence="2" id="KW-1133">Transmembrane helix</keyword>
<dbReference type="EMBL" id="CAJNOC010000881">
    <property type="protein sequence ID" value="CAF0813176.1"/>
    <property type="molecule type" value="Genomic_DNA"/>
</dbReference>
<evidence type="ECO:0008006" key="5">
    <source>
        <dbReference type="Google" id="ProtNLM"/>
    </source>
</evidence>
<dbReference type="AlphaFoldDB" id="A0A813TM67"/>
<dbReference type="PANTHER" id="PTHR13247:SF0">
    <property type="entry name" value="MITOCHONDRIAL FISSION 1 PROTEIN"/>
    <property type="match status" value="1"/>
</dbReference>
<keyword evidence="1" id="KW-0802">TPR repeat</keyword>
<dbReference type="Gene3D" id="1.25.40.10">
    <property type="entry name" value="Tetratricopeptide repeat domain"/>
    <property type="match status" value="1"/>
</dbReference>
<dbReference type="InterPro" id="IPR019734">
    <property type="entry name" value="TPR_rpt"/>
</dbReference>
<keyword evidence="2" id="KW-0472">Membrane</keyword>
<evidence type="ECO:0000313" key="4">
    <source>
        <dbReference type="Proteomes" id="UP000663879"/>
    </source>
</evidence>
<dbReference type="CDD" id="cd12212">
    <property type="entry name" value="Fis1"/>
    <property type="match status" value="1"/>
</dbReference>
<dbReference type="Proteomes" id="UP000663879">
    <property type="component" value="Unassembled WGS sequence"/>
</dbReference>
<comment type="caution">
    <text evidence="3">The sequence shown here is derived from an EMBL/GenBank/DDBJ whole genome shotgun (WGS) entry which is preliminary data.</text>
</comment>
<dbReference type="GO" id="GO:0043653">
    <property type="term" value="P:mitochondrial fragmentation involved in apoptotic process"/>
    <property type="evidence" value="ECO:0007669"/>
    <property type="project" value="TreeGrafter"/>
</dbReference>
<organism evidence="3 4">
    <name type="scientific">Brachionus calyciflorus</name>
    <dbReference type="NCBI Taxonomy" id="104777"/>
    <lineage>
        <taxon>Eukaryota</taxon>
        <taxon>Metazoa</taxon>
        <taxon>Spiralia</taxon>
        <taxon>Gnathifera</taxon>
        <taxon>Rotifera</taxon>
        <taxon>Eurotatoria</taxon>
        <taxon>Monogononta</taxon>
        <taxon>Pseudotrocha</taxon>
        <taxon>Ploima</taxon>
        <taxon>Brachionidae</taxon>
        <taxon>Brachionus</taxon>
    </lineage>
</organism>
<dbReference type="GO" id="GO:0016559">
    <property type="term" value="P:peroxisome fission"/>
    <property type="evidence" value="ECO:0007669"/>
    <property type="project" value="TreeGrafter"/>
</dbReference>
<dbReference type="OrthoDB" id="421154at2759"/>
<accession>A0A813TM67</accession>
<proteinExistence type="predicted"/>
<dbReference type="InterPro" id="IPR011990">
    <property type="entry name" value="TPR-like_helical_dom_sf"/>
</dbReference>
<dbReference type="Pfam" id="PF14853">
    <property type="entry name" value="Fis1_TPR_C"/>
    <property type="match status" value="1"/>
</dbReference>
<dbReference type="GO" id="GO:0005741">
    <property type="term" value="C:mitochondrial outer membrane"/>
    <property type="evidence" value="ECO:0007669"/>
    <property type="project" value="TreeGrafter"/>
</dbReference>
<protein>
    <recommendedName>
        <fullName evidence="5">Mitochondrial fission 1 protein</fullName>
    </recommendedName>
</protein>
<gene>
    <name evidence="3" type="ORF">OXX778_LOCUS7080</name>
</gene>
<dbReference type="PROSITE" id="PS50005">
    <property type="entry name" value="TPR"/>
    <property type="match status" value="1"/>
</dbReference>
<dbReference type="GO" id="GO:0000422">
    <property type="term" value="P:autophagy of mitochondrion"/>
    <property type="evidence" value="ECO:0007669"/>
    <property type="project" value="TreeGrafter"/>
</dbReference>
<reference evidence="3" key="1">
    <citation type="submission" date="2021-02" db="EMBL/GenBank/DDBJ databases">
        <authorList>
            <person name="Nowell W R."/>
        </authorList>
    </citation>
    <scope>NUCLEOTIDE SEQUENCE</scope>
    <source>
        <strain evidence="3">Ploen Becks lab</strain>
    </source>
</reference>
<evidence type="ECO:0000256" key="2">
    <source>
        <dbReference type="SAM" id="Phobius"/>
    </source>
</evidence>
<sequence>MLEEYISDADLKKARENYGTTENPNETQQFEFALNLIRSKHRAEIEEGLYLFQNVFARTKDENIKRDTLYYMAIGQTKLSNYEQALKFLQSILNVQPTNEQVRDLYVEVNKKMKRDGLIGLGIVGSAAAVGLVGIIGLGAALLSKK</sequence>
<keyword evidence="4" id="KW-1185">Reference proteome</keyword>
<evidence type="ECO:0000256" key="1">
    <source>
        <dbReference type="PROSITE-ProRule" id="PRU00339"/>
    </source>
</evidence>
<name>A0A813TM67_9BILA</name>